<reference evidence="1" key="1">
    <citation type="journal article" date="2012" name="PLoS ONE">
        <title>Gene sets for utilization of primary and secondary nutrition supplies in the distal gut of endangered iberian lynx.</title>
        <authorList>
            <person name="Alcaide M."/>
            <person name="Messina E."/>
            <person name="Richter M."/>
            <person name="Bargiela R."/>
            <person name="Peplies J."/>
            <person name="Huws S.A."/>
            <person name="Newbold C.J."/>
            <person name="Golyshin P.N."/>
            <person name="Simon M.A."/>
            <person name="Lopez G."/>
            <person name="Yakimov M.M."/>
            <person name="Ferrer M."/>
        </authorList>
    </citation>
    <scope>NUCLEOTIDE SEQUENCE</scope>
</reference>
<dbReference type="EMBL" id="AMCI01003365">
    <property type="protein sequence ID" value="EJX00457.1"/>
    <property type="molecule type" value="Genomic_DNA"/>
</dbReference>
<evidence type="ECO:0000313" key="1">
    <source>
        <dbReference type="EMBL" id="EJX00457.1"/>
    </source>
</evidence>
<protein>
    <submittedName>
        <fullName evidence="1">Uncharacterized protein</fullName>
    </submittedName>
</protein>
<gene>
    <name evidence="1" type="ORF">EVA_11438</name>
</gene>
<dbReference type="AlphaFoldDB" id="J9FZN2"/>
<feature type="non-terminal residue" evidence="1">
    <location>
        <position position="1"/>
    </location>
</feature>
<comment type="caution">
    <text evidence="1">The sequence shown here is derived from an EMBL/GenBank/DDBJ whole genome shotgun (WGS) entry which is preliminary data.</text>
</comment>
<sequence length="23" mass="2521">SSHVIPIEMVEAAFFTDKTEIVG</sequence>
<organism evidence="1">
    <name type="scientific">gut metagenome</name>
    <dbReference type="NCBI Taxonomy" id="749906"/>
    <lineage>
        <taxon>unclassified sequences</taxon>
        <taxon>metagenomes</taxon>
        <taxon>organismal metagenomes</taxon>
    </lineage>
</organism>
<proteinExistence type="predicted"/>
<accession>J9FZN2</accession>
<name>J9FZN2_9ZZZZ</name>